<gene>
    <name evidence="2" type="ORF">KPH14_008819</name>
</gene>
<sequence length="150" mass="16914">MNALTIFLTFLILAINGLPSDESLNRTDLKCSGRAYHNVTLTAYYPDYSSDNETDYLDSRGKKLRTLQDFIDGRETFVTASIDLIGTGLKYASNLCVPELNEHFGRRIPLQARDFASNVKGKRFSRLDICVRTDADSYDSAVNRLVTLYV</sequence>
<evidence type="ECO:0000313" key="2">
    <source>
        <dbReference type="EMBL" id="KAK2575089.1"/>
    </source>
</evidence>
<dbReference type="Proteomes" id="UP001258017">
    <property type="component" value="Unassembled WGS sequence"/>
</dbReference>
<name>A0AAD9VHV1_9HYME</name>
<feature type="signal peptide" evidence="1">
    <location>
        <begin position="1"/>
        <end position="19"/>
    </location>
</feature>
<feature type="chain" id="PRO_5042059244" evidence="1">
    <location>
        <begin position="20"/>
        <end position="150"/>
    </location>
</feature>
<proteinExistence type="predicted"/>
<evidence type="ECO:0000313" key="3">
    <source>
        <dbReference type="Proteomes" id="UP001258017"/>
    </source>
</evidence>
<protein>
    <submittedName>
        <fullName evidence="2">Uncharacterized protein</fullName>
    </submittedName>
</protein>
<keyword evidence="3" id="KW-1185">Reference proteome</keyword>
<accession>A0AAD9VHV1</accession>
<reference evidence="2" key="2">
    <citation type="journal article" date="2023" name="Commun. Biol.">
        <title>Intrasexual cuticular hydrocarbon dimorphism in a wasp sheds light on hydrocarbon biosynthesis genes in Hymenoptera.</title>
        <authorList>
            <person name="Moris V.C."/>
            <person name="Podsiadlowski L."/>
            <person name="Martin S."/>
            <person name="Oeyen J.P."/>
            <person name="Donath A."/>
            <person name="Petersen M."/>
            <person name="Wilbrandt J."/>
            <person name="Misof B."/>
            <person name="Liedtke D."/>
            <person name="Thamm M."/>
            <person name="Scheiner R."/>
            <person name="Schmitt T."/>
            <person name="Niehuis O."/>
        </authorList>
    </citation>
    <scope>NUCLEOTIDE SEQUENCE</scope>
    <source>
        <strain evidence="2">GBR_01_08_01A</strain>
    </source>
</reference>
<keyword evidence="1" id="KW-0732">Signal</keyword>
<comment type="caution">
    <text evidence="2">The sequence shown here is derived from an EMBL/GenBank/DDBJ whole genome shotgun (WGS) entry which is preliminary data.</text>
</comment>
<dbReference type="AlphaFoldDB" id="A0AAD9VHV1"/>
<reference evidence="2" key="1">
    <citation type="submission" date="2021-08" db="EMBL/GenBank/DDBJ databases">
        <authorList>
            <person name="Misof B."/>
            <person name="Oliver O."/>
            <person name="Podsiadlowski L."/>
            <person name="Donath A."/>
            <person name="Peters R."/>
            <person name="Mayer C."/>
            <person name="Rust J."/>
            <person name="Gunkel S."/>
            <person name="Lesny P."/>
            <person name="Martin S."/>
            <person name="Oeyen J.P."/>
            <person name="Petersen M."/>
            <person name="Panagiotis P."/>
            <person name="Wilbrandt J."/>
            <person name="Tanja T."/>
        </authorList>
    </citation>
    <scope>NUCLEOTIDE SEQUENCE</scope>
    <source>
        <strain evidence="2">GBR_01_08_01A</strain>
        <tissue evidence="2">Thorax + abdomen</tissue>
    </source>
</reference>
<dbReference type="EMBL" id="JAIFRP010004521">
    <property type="protein sequence ID" value="KAK2575089.1"/>
    <property type="molecule type" value="Genomic_DNA"/>
</dbReference>
<evidence type="ECO:0000256" key="1">
    <source>
        <dbReference type="SAM" id="SignalP"/>
    </source>
</evidence>
<organism evidence="2 3">
    <name type="scientific">Odynerus spinipes</name>
    <dbReference type="NCBI Taxonomy" id="1348599"/>
    <lineage>
        <taxon>Eukaryota</taxon>
        <taxon>Metazoa</taxon>
        <taxon>Ecdysozoa</taxon>
        <taxon>Arthropoda</taxon>
        <taxon>Hexapoda</taxon>
        <taxon>Insecta</taxon>
        <taxon>Pterygota</taxon>
        <taxon>Neoptera</taxon>
        <taxon>Endopterygota</taxon>
        <taxon>Hymenoptera</taxon>
        <taxon>Apocrita</taxon>
        <taxon>Aculeata</taxon>
        <taxon>Vespoidea</taxon>
        <taxon>Vespidae</taxon>
        <taxon>Eumeninae</taxon>
        <taxon>Odynerus</taxon>
    </lineage>
</organism>